<evidence type="ECO:0000313" key="2">
    <source>
        <dbReference type="Proteomes" id="UP000800093"/>
    </source>
</evidence>
<evidence type="ECO:0000313" key="1">
    <source>
        <dbReference type="EMBL" id="KAF2258145.1"/>
    </source>
</evidence>
<organism evidence="1 2">
    <name type="scientific">Lojkania enalia</name>
    <dbReference type="NCBI Taxonomy" id="147567"/>
    <lineage>
        <taxon>Eukaryota</taxon>
        <taxon>Fungi</taxon>
        <taxon>Dikarya</taxon>
        <taxon>Ascomycota</taxon>
        <taxon>Pezizomycotina</taxon>
        <taxon>Dothideomycetes</taxon>
        <taxon>Pleosporomycetidae</taxon>
        <taxon>Pleosporales</taxon>
        <taxon>Pleosporales incertae sedis</taxon>
        <taxon>Lojkania</taxon>
    </lineage>
</organism>
<proteinExistence type="predicted"/>
<dbReference type="EMBL" id="ML986781">
    <property type="protein sequence ID" value="KAF2258145.1"/>
    <property type="molecule type" value="Genomic_DNA"/>
</dbReference>
<accession>A0A9P4K0X0</accession>
<keyword evidence="2" id="KW-1185">Reference proteome</keyword>
<gene>
    <name evidence="1" type="ORF">CC78DRAFT_145638</name>
</gene>
<dbReference type="AlphaFoldDB" id="A0A9P4K0X0"/>
<dbReference type="Proteomes" id="UP000800093">
    <property type="component" value="Unassembled WGS sequence"/>
</dbReference>
<protein>
    <submittedName>
        <fullName evidence="1">Uncharacterized protein</fullName>
    </submittedName>
</protein>
<comment type="caution">
    <text evidence="1">The sequence shown here is derived from an EMBL/GenBank/DDBJ whole genome shotgun (WGS) entry which is preliminary data.</text>
</comment>
<sequence length="184" mass="19717">MTIALSPSRPKAGQLFLEHPHAQAPRTIPCPPRPLHSPPFILTPPLPILRNSAAQRSSPHVYGPVSGPEPRGPAVAHQESLRTTVALSRCRPLHSHQQLAAISSTTLSMSSLAVCLTGAFLPQPSCHHLPACLILFLLLAALPKAERPAFRPILLSCTTLPITRSWSSHLLTSAANLGLGMHSY</sequence>
<reference evidence="2" key="1">
    <citation type="journal article" date="2020" name="Stud. Mycol.">
        <title>101 Dothideomycetes genomes: A test case for predicting lifestyles and emergence of pathogens.</title>
        <authorList>
            <person name="Haridas S."/>
            <person name="Albert R."/>
            <person name="Binder M."/>
            <person name="Bloem J."/>
            <person name="LaButti K."/>
            <person name="Salamov A."/>
            <person name="Andreopoulos B."/>
            <person name="Baker S."/>
            <person name="Barry K."/>
            <person name="Bills G."/>
            <person name="Bluhm B."/>
            <person name="Cannon C."/>
            <person name="Castanera R."/>
            <person name="Culley D."/>
            <person name="Daum C."/>
            <person name="Ezra D."/>
            <person name="Gonzalez J."/>
            <person name="Henrissat B."/>
            <person name="Kuo A."/>
            <person name="Liang C."/>
            <person name="Lipzen A."/>
            <person name="Lutzoni F."/>
            <person name="Magnuson J."/>
            <person name="Mondo S."/>
            <person name="Nolan M."/>
            <person name="Ohm R."/>
            <person name="Pangilinan J."/>
            <person name="Park H.-J."/>
            <person name="Ramirez L."/>
            <person name="Alfaro M."/>
            <person name="Sun H."/>
            <person name="Tritt A."/>
            <person name="Yoshinaga Y."/>
            <person name="Zwiers L.-H."/>
            <person name="Turgeon B."/>
            <person name="Goodwin S."/>
            <person name="Spatafora J."/>
            <person name="Crous P."/>
            <person name="Grigoriev I."/>
        </authorList>
    </citation>
    <scope>NUCLEOTIDE SEQUENCE [LARGE SCALE GENOMIC DNA]</scope>
    <source>
        <strain evidence="2">CBS 304.66</strain>
    </source>
</reference>
<name>A0A9P4K0X0_9PLEO</name>